<protein>
    <submittedName>
        <fullName evidence="1">Uncharacterized protein</fullName>
    </submittedName>
</protein>
<reference evidence="1 2" key="1">
    <citation type="submission" date="2018-05" db="EMBL/GenBank/DDBJ databases">
        <title>Marinilabilia rubrum sp. nov., isolated from saltern sediment.</title>
        <authorList>
            <person name="Zhang R."/>
        </authorList>
    </citation>
    <scope>NUCLEOTIDE SEQUENCE [LARGE SCALE GENOMIC DNA]</scope>
    <source>
        <strain evidence="1 2">WTE16</strain>
    </source>
</reference>
<dbReference type="Proteomes" id="UP000244956">
    <property type="component" value="Unassembled WGS sequence"/>
</dbReference>
<dbReference type="EMBL" id="QEWP01000009">
    <property type="protein sequence ID" value="PWD99093.1"/>
    <property type="molecule type" value="Genomic_DNA"/>
</dbReference>
<accession>A0A2U2B7S2</accession>
<evidence type="ECO:0000313" key="1">
    <source>
        <dbReference type="EMBL" id="PWD99093.1"/>
    </source>
</evidence>
<dbReference type="AlphaFoldDB" id="A0A2U2B7S2"/>
<sequence length="90" mass="10643">MIFTFRFSFFHRTCFERTKKAEKQVKGRRKIFSASYTSKSECKDNKTQEKENILLIAVHIADMGTKGSLPYFFQVAMQTSHHYIDTHLFI</sequence>
<keyword evidence="2" id="KW-1185">Reference proteome</keyword>
<gene>
    <name evidence="1" type="ORF">DDZ16_12625</name>
</gene>
<comment type="caution">
    <text evidence="1">The sequence shown here is derived from an EMBL/GenBank/DDBJ whole genome shotgun (WGS) entry which is preliminary data.</text>
</comment>
<name>A0A2U2B7S2_9BACT</name>
<evidence type="ECO:0000313" key="2">
    <source>
        <dbReference type="Proteomes" id="UP000244956"/>
    </source>
</evidence>
<organism evidence="1 2">
    <name type="scientific">Marinilabilia rubra</name>
    <dbReference type="NCBI Taxonomy" id="2162893"/>
    <lineage>
        <taxon>Bacteria</taxon>
        <taxon>Pseudomonadati</taxon>
        <taxon>Bacteroidota</taxon>
        <taxon>Bacteroidia</taxon>
        <taxon>Marinilabiliales</taxon>
        <taxon>Marinilabiliaceae</taxon>
        <taxon>Marinilabilia</taxon>
    </lineage>
</organism>
<proteinExistence type="predicted"/>